<dbReference type="EMBL" id="FN555004">
    <property type="protein sequence ID" value="CBG39676.1"/>
    <property type="molecule type" value="Genomic_DNA"/>
</dbReference>
<dbReference type="PANTHER" id="PTHR32063:SF0">
    <property type="entry name" value="SWARMING MOTILITY PROTEIN SWRC"/>
    <property type="match status" value="1"/>
</dbReference>
<keyword evidence="2" id="KW-1133">Transmembrane helix</keyword>
<feature type="transmembrane region" description="Helical" evidence="2">
    <location>
        <begin position="952"/>
        <end position="974"/>
    </location>
</feature>
<evidence type="ECO:0000313" key="3">
    <source>
        <dbReference type="EMBL" id="CBG39676.1"/>
    </source>
</evidence>
<gene>
    <name evidence="3" type="ordered locus">HMU04140</name>
</gene>
<feature type="transmembrane region" description="Helical" evidence="2">
    <location>
        <begin position="876"/>
        <end position="896"/>
    </location>
</feature>
<dbReference type="AlphaFoldDB" id="D3UGQ5"/>
<feature type="transmembrane region" description="Helical" evidence="2">
    <location>
        <begin position="420"/>
        <end position="439"/>
    </location>
</feature>
<keyword evidence="2" id="KW-0812">Transmembrane</keyword>
<dbReference type="Pfam" id="PF00873">
    <property type="entry name" value="ACR_tran"/>
    <property type="match status" value="1"/>
</dbReference>
<dbReference type="SUPFAM" id="SSF82714">
    <property type="entry name" value="Multidrug efflux transporter AcrB TolC docking domain, DN and DC subdomains"/>
    <property type="match status" value="2"/>
</dbReference>
<dbReference type="InterPro" id="IPR001036">
    <property type="entry name" value="Acrflvin-R"/>
</dbReference>
<dbReference type="STRING" id="679897.HMU04140"/>
<dbReference type="Gene3D" id="3.30.70.1440">
    <property type="entry name" value="Multidrug efflux transporter AcrB pore domain"/>
    <property type="match status" value="1"/>
</dbReference>
<feature type="region of interest" description="Disordered" evidence="1">
    <location>
        <begin position="1034"/>
        <end position="1061"/>
    </location>
</feature>
<dbReference type="PANTHER" id="PTHR32063">
    <property type="match status" value="1"/>
</dbReference>
<feature type="transmembrane region" description="Helical" evidence="2">
    <location>
        <begin position="378"/>
        <end position="399"/>
    </location>
</feature>
<feature type="transmembrane region" description="Helical" evidence="2">
    <location>
        <begin position="12"/>
        <end position="35"/>
    </location>
</feature>
<dbReference type="KEGG" id="hms:HMU04140"/>
<reference evidence="3 4" key="1">
    <citation type="journal article" date="2010" name="BMC Genomics">
        <title>Comparative genomics and proteomics of Helicobacter mustelae, an ulcerogenic and carcinogenic gastric pathogen.</title>
        <authorList>
            <person name="O'Toole P.W."/>
            <person name="Snelling W.J."/>
            <person name="Canchaya C."/>
            <person name="Forde B.M."/>
            <person name="Hardie K.R."/>
            <person name="Josenhans C."/>
            <person name="Graham R.L.J."/>
            <person name="McMullan G."/>
            <person name="Parkhill J."/>
            <person name="Belda E."/>
            <person name="Bentley S.D."/>
        </authorList>
    </citation>
    <scope>NUCLEOTIDE SEQUENCE [LARGE SCALE GENOMIC DNA]</scope>
    <source>
        <strain evidence="4">ATCC 43772 / LMG 18044 / NCTC 12198 / 12198</strain>
    </source>
</reference>
<feature type="transmembrane region" description="Helical" evidence="2">
    <location>
        <begin position="326"/>
        <end position="345"/>
    </location>
</feature>
<feature type="compositionally biased region" description="Basic and acidic residues" evidence="1">
    <location>
        <begin position="1036"/>
        <end position="1049"/>
    </location>
</feature>
<feature type="transmembrane region" description="Helical" evidence="2">
    <location>
        <begin position="902"/>
        <end position="923"/>
    </location>
</feature>
<dbReference type="Gene3D" id="3.30.70.1430">
    <property type="entry name" value="Multidrug efflux transporter AcrB pore domain"/>
    <property type="match status" value="2"/>
</dbReference>
<organism evidence="3 4">
    <name type="scientific">Helicobacter mustelae (strain ATCC 43772 / CCUG 25715 / CIP 103759 / LMG 18044 / NCTC 12198 / R85-136P)</name>
    <name type="common">Campylobacter mustelae</name>
    <dbReference type="NCBI Taxonomy" id="679897"/>
    <lineage>
        <taxon>Bacteria</taxon>
        <taxon>Pseudomonadati</taxon>
        <taxon>Campylobacterota</taxon>
        <taxon>Epsilonproteobacteria</taxon>
        <taxon>Campylobacterales</taxon>
        <taxon>Helicobacteraceae</taxon>
        <taxon>Helicobacter</taxon>
    </lineage>
</organism>
<dbReference type="Gene3D" id="1.20.1640.10">
    <property type="entry name" value="Multidrug efflux transporter AcrB transmembrane domain"/>
    <property type="match status" value="2"/>
</dbReference>
<evidence type="ECO:0000256" key="2">
    <source>
        <dbReference type="SAM" id="Phobius"/>
    </source>
</evidence>
<keyword evidence="2" id="KW-0472">Membrane</keyword>
<dbReference type="RefSeq" id="WP_013022767.1">
    <property type="nucleotide sequence ID" value="NC_013949.1"/>
</dbReference>
<feature type="transmembrane region" description="Helical" evidence="2">
    <location>
        <begin position="980"/>
        <end position="1006"/>
    </location>
</feature>
<dbReference type="SUPFAM" id="SSF82866">
    <property type="entry name" value="Multidrug efflux transporter AcrB transmembrane domain"/>
    <property type="match status" value="2"/>
</dbReference>
<name>D3UGQ5_HELM1</name>
<protein>
    <submittedName>
        <fullName evidence="3">Putative integral membrane component of efflux system</fullName>
    </submittedName>
</protein>
<feature type="transmembrane region" description="Helical" evidence="2">
    <location>
        <begin position="352"/>
        <end position="372"/>
    </location>
</feature>
<evidence type="ECO:0000313" key="4">
    <source>
        <dbReference type="Proteomes" id="UP000001522"/>
    </source>
</evidence>
<accession>D3UGQ5</accession>
<dbReference type="Gene3D" id="3.30.70.1320">
    <property type="entry name" value="Multidrug efflux transporter AcrB pore domain like"/>
    <property type="match status" value="1"/>
</dbReference>
<keyword evidence="4" id="KW-1185">Reference proteome</keyword>
<feature type="transmembrane region" description="Helical" evidence="2">
    <location>
        <begin position="516"/>
        <end position="533"/>
    </location>
</feature>
<dbReference type="eggNOG" id="COG0841">
    <property type="taxonomic scope" value="Bacteria"/>
</dbReference>
<proteinExistence type="predicted"/>
<dbReference type="SUPFAM" id="SSF82693">
    <property type="entry name" value="Multidrug efflux transporter AcrB pore domain, PN1, PN2, PC1 and PC2 subdomains"/>
    <property type="match status" value="3"/>
</dbReference>
<sequence length="1061" mass="117260">MYKFAIQRPITTLMFAIAVMFFGILGIKKIPVALFPNIDFPIIVISTTYPGGSPEIIESKVTDKVEEAVMGIDGVKKITSNSARNVSIVVVEFYLEKPVEQAMTDVIGKISSIKFDDSNIQQPSIRKFDTSGQAIISLFMSSKQKGPTEIMRHADLIVKPILQSILGVGGVQLNGYRERQIRIYADSTLMNKYGITYDNLFGMLGKENLEANGGRIESATKDFSITVDANSTSIKDIANIRIGKDNVRLSDVAVVEDGLQEETTYAAFNNEPGVIFEVMKVSGANELEVADGVYKALPKIQVASHGYEIVPFLDTTQYIRHSIKDVQFDLMLGGVLAVLIVFLFLRSVTITLVAAISLPISILGTFALIEMLGHTLNMMTMMALTLAIGIIIDDAIVVIENIHKKLELGMSKKQAAYEGVNEIAFAIIAISAMLLSVFVPIANMSGIIGKFFASFGVTVALAIVISYVVVITVIPMVSSLIVSSKQSRFYHFTEPFFNGMENFYLKILRLGLSHKLLFSALTFLIFGFSIYVAKGLGMEFMLKEDKSQFYVWLETSPGISIHEMKVRTLALQEAIAKHEEIEYTTLQVGYGSIQSIFKAKIYAKMKPIEERKISQFDMMKSITDELKKMPQAKGLNVFSSEVPVLGGGDSTPFQVTIYGMTQQAVDKSVAKLKKMLDEDPRFQGKITNYHTSTSDIQPEYKITVLRQNADKYGVRTQEIANVVSAAFSGVNQAAYFKQGGKEYKITMRVPDDERVSVDDIRKLQVMNSSGKLMFLDGLVEITRSQSPSLINRYGRQRSVTVYAAPLKNSGLSLGSMISIVQTNSKDWLEEGVNFAFSGESNNAAESAASFMTAIITAFILIYLILAALYESLLEPFIIMITMPLSFAGVFFSLKLAHQPFSMFSFMGLILLIGIVGKNATLLIDVANEYRKKFKAGVHEAIIFAGKSRLRPILMTTIAMVFGMLPLAVATGSGYAMKSPIGISMIGGLLISMFLSLLMVPILYVIVAPIDDKLKRFYQSEDGEGILQSVVKKIKPGKKEKEKQEEDKDSKKKKKKKDKKKD</sequence>
<feature type="transmembrane region" description="Helical" evidence="2">
    <location>
        <begin position="451"/>
        <end position="482"/>
    </location>
</feature>
<feature type="compositionally biased region" description="Basic residues" evidence="1">
    <location>
        <begin position="1050"/>
        <end position="1061"/>
    </location>
</feature>
<dbReference type="InterPro" id="IPR027463">
    <property type="entry name" value="AcrB_DN_DC_subdom"/>
</dbReference>
<dbReference type="GO" id="GO:0042910">
    <property type="term" value="F:xenobiotic transmembrane transporter activity"/>
    <property type="evidence" value="ECO:0007669"/>
    <property type="project" value="TreeGrafter"/>
</dbReference>
<dbReference type="HOGENOM" id="CLU_002755_1_2_7"/>
<dbReference type="GO" id="GO:0005886">
    <property type="term" value="C:plasma membrane"/>
    <property type="evidence" value="ECO:0007669"/>
    <property type="project" value="TreeGrafter"/>
</dbReference>
<dbReference type="Proteomes" id="UP000001522">
    <property type="component" value="Chromosome"/>
</dbReference>
<evidence type="ECO:0000256" key="1">
    <source>
        <dbReference type="SAM" id="MobiDB-lite"/>
    </source>
</evidence>
<feature type="transmembrane region" description="Helical" evidence="2">
    <location>
        <begin position="847"/>
        <end position="869"/>
    </location>
</feature>
<dbReference type="PRINTS" id="PR00702">
    <property type="entry name" value="ACRIFLAVINRP"/>
</dbReference>
<dbReference type="Gene3D" id="3.30.2090.10">
    <property type="entry name" value="Multidrug efflux transporter AcrB TolC docking domain, DN and DC subdomains"/>
    <property type="match status" value="2"/>
</dbReference>